<evidence type="ECO:0000256" key="1">
    <source>
        <dbReference type="ARBA" id="ARBA00022729"/>
    </source>
</evidence>
<gene>
    <name evidence="5" type="ORF">BCV72DRAFT_230459</name>
</gene>
<keyword evidence="1 3" id="KW-0732">Signal</keyword>
<evidence type="ECO:0000256" key="3">
    <source>
        <dbReference type="SAM" id="SignalP"/>
    </source>
</evidence>
<dbReference type="PANTHER" id="PTHR40633">
    <property type="entry name" value="MATRIX PROTEIN, PUTATIVE (AFU_ORTHOLOGUE AFUA_8G05410)-RELATED"/>
    <property type="match status" value="1"/>
</dbReference>
<sequence length="207" mass="20347">MKFSIAAIFVTAISAVCAQTSAPAAPAAPADAGIATTHPGLGEVLNAGTSYTISWTVKDNNAKNINSIALMKGQSSNLEIYTANILSAPIPVNPPQYTWNIPATVETNPSYVLVFKGDNGQSTYSSYFTIIGAAPGTANNNVTSSAATSAPAPNASNSAAASKSGSPAASSSAAGNSTSSDKSSSGASSLKAGIVGAGVAGAVALLF</sequence>
<accession>A0A1X0QZI7</accession>
<dbReference type="EMBL" id="KV921952">
    <property type="protein sequence ID" value="ORE05151.1"/>
    <property type="molecule type" value="Genomic_DNA"/>
</dbReference>
<dbReference type="AlphaFoldDB" id="A0A1X0QZI7"/>
<protein>
    <recommendedName>
        <fullName evidence="4">Yeast cell wall synthesis Kre9/Knh1-like N-terminal domain-containing protein</fullName>
    </recommendedName>
</protein>
<feature type="signal peptide" evidence="3">
    <location>
        <begin position="1"/>
        <end position="18"/>
    </location>
</feature>
<dbReference type="Pfam" id="PF10342">
    <property type="entry name" value="Kre9_KNH"/>
    <property type="match status" value="1"/>
</dbReference>
<evidence type="ECO:0000259" key="4">
    <source>
        <dbReference type="Pfam" id="PF10342"/>
    </source>
</evidence>
<proteinExistence type="predicted"/>
<evidence type="ECO:0000256" key="2">
    <source>
        <dbReference type="SAM" id="MobiDB-lite"/>
    </source>
</evidence>
<reference evidence="5" key="1">
    <citation type="journal article" date="2016" name="Proc. Natl. Acad. Sci. U.S.A.">
        <title>Lipid metabolic changes in an early divergent fungus govern the establishment of a mutualistic symbiosis with endobacteria.</title>
        <authorList>
            <person name="Lastovetsky O.A."/>
            <person name="Gaspar M.L."/>
            <person name="Mondo S.J."/>
            <person name="LaButti K.M."/>
            <person name="Sandor L."/>
            <person name="Grigoriev I.V."/>
            <person name="Henry S.A."/>
            <person name="Pawlowska T.E."/>
        </authorList>
    </citation>
    <scope>NUCLEOTIDE SEQUENCE [LARGE SCALE GENOMIC DNA]</scope>
    <source>
        <strain evidence="5">ATCC 52814</strain>
    </source>
</reference>
<feature type="region of interest" description="Disordered" evidence="2">
    <location>
        <begin position="143"/>
        <end position="189"/>
    </location>
</feature>
<dbReference type="VEuPathDB" id="FungiDB:BCV72DRAFT_230459"/>
<evidence type="ECO:0000313" key="5">
    <source>
        <dbReference type="EMBL" id="ORE05151.1"/>
    </source>
</evidence>
<feature type="chain" id="PRO_5013185217" description="Yeast cell wall synthesis Kre9/Knh1-like N-terminal domain-containing protein" evidence="3">
    <location>
        <begin position="19"/>
        <end position="207"/>
    </location>
</feature>
<dbReference type="OrthoDB" id="5589325at2759"/>
<feature type="domain" description="Yeast cell wall synthesis Kre9/Knh1-like N-terminal" evidence="4">
    <location>
        <begin position="39"/>
        <end position="130"/>
    </location>
</feature>
<dbReference type="PANTHER" id="PTHR40633:SF1">
    <property type="entry name" value="GPI ANCHORED SERINE-THREONINE RICH PROTEIN (AFU_ORTHOLOGUE AFUA_1G03630)"/>
    <property type="match status" value="1"/>
</dbReference>
<organism evidence="5">
    <name type="scientific">Rhizopus microsporus var. microsporus</name>
    <dbReference type="NCBI Taxonomy" id="86635"/>
    <lineage>
        <taxon>Eukaryota</taxon>
        <taxon>Fungi</taxon>
        <taxon>Fungi incertae sedis</taxon>
        <taxon>Mucoromycota</taxon>
        <taxon>Mucoromycotina</taxon>
        <taxon>Mucoromycetes</taxon>
        <taxon>Mucorales</taxon>
        <taxon>Mucorineae</taxon>
        <taxon>Rhizopodaceae</taxon>
        <taxon>Rhizopus</taxon>
    </lineage>
</organism>
<dbReference type="InterPro" id="IPR052982">
    <property type="entry name" value="SRP1/TIP1-like"/>
</dbReference>
<dbReference type="Proteomes" id="UP000242414">
    <property type="component" value="Unassembled WGS sequence"/>
</dbReference>
<name>A0A1X0QZI7_RHIZD</name>
<dbReference type="InterPro" id="IPR018466">
    <property type="entry name" value="Kre9/Knh1-like_N"/>
</dbReference>